<comment type="caution">
    <text evidence="10">The sequence shown here is derived from an EMBL/GenBank/DDBJ whole genome shotgun (WGS) entry which is preliminary data.</text>
</comment>
<comment type="subcellular location">
    <subcellularLocation>
        <location evidence="1">Cell inner membrane</location>
        <topology evidence="1">Multi-pass membrane protein</topology>
    </subcellularLocation>
</comment>
<keyword evidence="5 8" id="KW-0812">Transmembrane</keyword>
<dbReference type="InterPro" id="IPR024989">
    <property type="entry name" value="MFS_assoc_dom"/>
</dbReference>
<dbReference type="InterPro" id="IPR036259">
    <property type="entry name" value="MFS_trans_sf"/>
</dbReference>
<keyword evidence="7 8" id="KW-0472">Membrane</keyword>
<evidence type="ECO:0000256" key="1">
    <source>
        <dbReference type="ARBA" id="ARBA00004429"/>
    </source>
</evidence>
<dbReference type="PANTHER" id="PTHR23522:SF10">
    <property type="entry name" value="3-PHENYLPROPIONIC ACID TRANSPORTER-RELATED"/>
    <property type="match status" value="1"/>
</dbReference>
<organism evidence="10 11">
    <name type="scientific">Corallincola platygyrae</name>
    <dbReference type="NCBI Taxonomy" id="1193278"/>
    <lineage>
        <taxon>Bacteria</taxon>
        <taxon>Pseudomonadati</taxon>
        <taxon>Pseudomonadota</taxon>
        <taxon>Gammaproteobacteria</taxon>
        <taxon>Alteromonadales</taxon>
        <taxon>Psychromonadaceae</taxon>
        <taxon>Corallincola</taxon>
    </lineage>
</organism>
<evidence type="ECO:0000256" key="7">
    <source>
        <dbReference type="ARBA" id="ARBA00023136"/>
    </source>
</evidence>
<feature type="transmembrane region" description="Helical" evidence="8">
    <location>
        <begin position="265"/>
        <end position="286"/>
    </location>
</feature>
<dbReference type="PIRSF" id="PIRSF004925">
    <property type="entry name" value="HcaT"/>
    <property type="match status" value="1"/>
</dbReference>
<dbReference type="InterPro" id="IPR020846">
    <property type="entry name" value="MFS_dom"/>
</dbReference>
<dbReference type="PANTHER" id="PTHR23522">
    <property type="entry name" value="BLL5896 PROTEIN"/>
    <property type="match status" value="1"/>
</dbReference>
<protein>
    <submittedName>
        <fullName evidence="10">MFS transporter</fullName>
    </submittedName>
</protein>
<keyword evidence="6 8" id="KW-1133">Transmembrane helix</keyword>
<keyword evidence="11" id="KW-1185">Reference proteome</keyword>
<feature type="transmembrane region" description="Helical" evidence="8">
    <location>
        <begin position="132"/>
        <end position="151"/>
    </location>
</feature>
<reference evidence="11" key="1">
    <citation type="journal article" date="2019" name="Int. J. Syst. Evol. Microbiol.">
        <title>The Global Catalogue of Microorganisms (GCM) 10K type strain sequencing project: providing services to taxonomists for standard genome sequencing and annotation.</title>
        <authorList>
            <consortium name="The Broad Institute Genomics Platform"/>
            <consortium name="The Broad Institute Genome Sequencing Center for Infectious Disease"/>
            <person name="Wu L."/>
            <person name="Ma J."/>
        </authorList>
    </citation>
    <scope>NUCLEOTIDE SEQUENCE [LARGE SCALE GENOMIC DNA]</scope>
    <source>
        <strain evidence="11">CGMCC 1.10992</strain>
    </source>
</reference>
<feature type="transmembrane region" description="Helical" evidence="8">
    <location>
        <begin position="292"/>
        <end position="317"/>
    </location>
</feature>
<dbReference type="EMBL" id="JBHUHT010000029">
    <property type="protein sequence ID" value="MFD2097749.1"/>
    <property type="molecule type" value="Genomic_DNA"/>
</dbReference>
<evidence type="ECO:0000256" key="4">
    <source>
        <dbReference type="ARBA" id="ARBA00022519"/>
    </source>
</evidence>
<feature type="transmembrane region" description="Helical" evidence="8">
    <location>
        <begin position="157"/>
        <end position="177"/>
    </location>
</feature>
<evidence type="ECO:0000256" key="2">
    <source>
        <dbReference type="ARBA" id="ARBA00022448"/>
    </source>
</evidence>
<feature type="transmembrane region" description="Helical" evidence="8">
    <location>
        <begin position="37"/>
        <end position="59"/>
    </location>
</feature>
<evidence type="ECO:0000256" key="8">
    <source>
        <dbReference type="SAM" id="Phobius"/>
    </source>
</evidence>
<keyword evidence="2" id="KW-0813">Transport</keyword>
<dbReference type="Proteomes" id="UP001597380">
    <property type="component" value="Unassembled WGS sequence"/>
</dbReference>
<feature type="transmembrane region" description="Helical" evidence="8">
    <location>
        <begin position="12"/>
        <end position="31"/>
    </location>
</feature>
<feature type="transmembrane region" description="Helical" evidence="8">
    <location>
        <begin position="93"/>
        <end position="111"/>
    </location>
</feature>
<dbReference type="Gene3D" id="1.20.1250.20">
    <property type="entry name" value="MFS general substrate transporter like domains"/>
    <property type="match status" value="2"/>
</dbReference>
<keyword evidence="4" id="KW-0997">Cell inner membrane</keyword>
<dbReference type="Pfam" id="PF12832">
    <property type="entry name" value="MFS_1_like"/>
    <property type="match status" value="1"/>
</dbReference>
<evidence type="ECO:0000259" key="9">
    <source>
        <dbReference type="PROSITE" id="PS50850"/>
    </source>
</evidence>
<accession>A0ABW4XRH1</accession>
<feature type="transmembrane region" description="Helical" evidence="8">
    <location>
        <begin position="197"/>
        <end position="215"/>
    </location>
</feature>
<gene>
    <name evidence="10" type="ORF">ACFSJ3_17295</name>
</gene>
<evidence type="ECO:0000313" key="11">
    <source>
        <dbReference type="Proteomes" id="UP001597380"/>
    </source>
</evidence>
<evidence type="ECO:0000256" key="5">
    <source>
        <dbReference type="ARBA" id="ARBA00022692"/>
    </source>
</evidence>
<evidence type="ECO:0000313" key="10">
    <source>
        <dbReference type="EMBL" id="MFD2097749.1"/>
    </source>
</evidence>
<dbReference type="InterPro" id="IPR026032">
    <property type="entry name" value="HcaT-like"/>
</dbReference>
<feature type="transmembrane region" description="Helical" evidence="8">
    <location>
        <begin position="355"/>
        <end position="376"/>
    </location>
</feature>
<sequence length="386" mass="42231">MTPRHHLSFGSGYFAFFAILGLMVPYLSVFLDGRGYSSLQIGELLAILMATRIVSPNLWAYVADHTGKRVHVMRVGALLAFVCFFLAYPNRGIAWMALALASFSFFWAAILPQLEVLTLRSLGQERHHYSKIRAWGSIGFILVVVIAGYVIEARGAEQLLIIGSVLLGLLVVSTYLINDIAIPRDDSQSQTLAENWLSWPMAAFMVSTILLQISHGPYYGFFVLYMEQFGYSNAIAGWLITLGVVAEIGVFMVSGRLLERMGIKAVLAGALLLTAGRWALLAWFAHWLPTLLLAQVLHAASFGLTHAASIQFIHGYFSEKQQGRGQAMYNSIGFGVGGAIGAWIAGLTWQQGQGATTSFAIATIAALLAWALIMFIPTQRLAPTHK</sequence>
<keyword evidence="3" id="KW-1003">Cell membrane</keyword>
<feature type="transmembrane region" description="Helical" evidence="8">
    <location>
        <begin position="329"/>
        <end position="349"/>
    </location>
</feature>
<dbReference type="PROSITE" id="PS50850">
    <property type="entry name" value="MFS"/>
    <property type="match status" value="1"/>
</dbReference>
<name>A0ABW4XRH1_9GAMM</name>
<feature type="transmembrane region" description="Helical" evidence="8">
    <location>
        <begin position="235"/>
        <end position="253"/>
    </location>
</feature>
<feature type="domain" description="Major facilitator superfamily (MFS) profile" evidence="9">
    <location>
        <begin position="200"/>
        <end position="386"/>
    </location>
</feature>
<evidence type="ECO:0000256" key="6">
    <source>
        <dbReference type="ARBA" id="ARBA00022989"/>
    </source>
</evidence>
<proteinExistence type="predicted"/>
<dbReference type="SUPFAM" id="SSF103473">
    <property type="entry name" value="MFS general substrate transporter"/>
    <property type="match status" value="1"/>
</dbReference>
<dbReference type="NCBIfam" id="NF037955">
    <property type="entry name" value="mfs"/>
    <property type="match status" value="1"/>
</dbReference>
<dbReference type="RefSeq" id="WP_345341990.1">
    <property type="nucleotide sequence ID" value="NZ_BAABLI010000033.1"/>
</dbReference>
<evidence type="ECO:0000256" key="3">
    <source>
        <dbReference type="ARBA" id="ARBA00022475"/>
    </source>
</evidence>
<feature type="transmembrane region" description="Helical" evidence="8">
    <location>
        <begin position="71"/>
        <end position="87"/>
    </location>
</feature>